<proteinExistence type="predicted"/>
<keyword evidence="7" id="KW-1185">Reference proteome</keyword>
<feature type="region of interest" description="Disordered" evidence="5">
    <location>
        <begin position="1"/>
        <end position="43"/>
    </location>
</feature>
<sequence>MSSSQRLHPTATWLEPLHSPSPPYPGPGPKRRSSSRQKATTMSLNSSKRWLALTAAAAVVGLLASCSGTPAAKPTASSSSGSGAVSTDPVTLTYVSYGGTGQQAQIDAWQKPYTALHPNVTFVNSSPPDPAQVKAQVTTGSVQWNIVTTAPYLATQNCGTLYEKLTIPNLDKSQFSPGTIGECYVTDFKYSLVFSYNADKWPDPATAPKTLADFFNTKKFPGKRGVVPTVQDGFLEIALLADGVKANKLYPLDVTRALSEWDKVKSDTVFAANPGALLQAITSKQVDMQILVQARSQAVLDAGVNAKAVWSQTLTSIDGLAIPKGAPNKEAAEQFISFLLQPEQSAKMASLAGVAPSNNKAVPTYTERGNLVNAFGKANTGTNVQANAAYWGEHYNQVQAQVTAWLNG</sequence>
<evidence type="ECO:0000256" key="3">
    <source>
        <dbReference type="ARBA" id="ARBA00022729"/>
    </source>
</evidence>
<dbReference type="AlphaFoldDB" id="A0A5C8UQ42"/>
<dbReference type="GO" id="GO:0030976">
    <property type="term" value="F:thiamine pyrophosphate binding"/>
    <property type="evidence" value="ECO:0007669"/>
    <property type="project" value="TreeGrafter"/>
</dbReference>
<accession>A0A5C8UQ42</accession>
<organism evidence="6 7">
    <name type="scientific">Lacisediminihabitans profunda</name>
    <dbReference type="NCBI Taxonomy" id="2594790"/>
    <lineage>
        <taxon>Bacteria</taxon>
        <taxon>Bacillati</taxon>
        <taxon>Actinomycetota</taxon>
        <taxon>Actinomycetes</taxon>
        <taxon>Micrococcales</taxon>
        <taxon>Microbacteriaceae</taxon>
        <taxon>Lacisediminihabitans</taxon>
    </lineage>
</organism>
<dbReference type="EMBL" id="VRMG01000008">
    <property type="protein sequence ID" value="TXN29981.1"/>
    <property type="molecule type" value="Genomic_DNA"/>
</dbReference>
<evidence type="ECO:0000256" key="4">
    <source>
        <dbReference type="ARBA" id="ARBA00022764"/>
    </source>
</evidence>
<keyword evidence="2" id="KW-0813">Transport</keyword>
<protein>
    <submittedName>
        <fullName evidence="6">Extracellular solute-binding protein</fullName>
    </submittedName>
</protein>
<evidence type="ECO:0000256" key="5">
    <source>
        <dbReference type="SAM" id="MobiDB-lite"/>
    </source>
</evidence>
<dbReference type="GO" id="GO:0030288">
    <property type="term" value="C:outer membrane-bounded periplasmic space"/>
    <property type="evidence" value="ECO:0007669"/>
    <property type="project" value="TreeGrafter"/>
</dbReference>
<dbReference type="Pfam" id="PF13416">
    <property type="entry name" value="SBP_bac_8"/>
    <property type="match status" value="1"/>
</dbReference>
<comment type="subcellular location">
    <subcellularLocation>
        <location evidence="1">Periplasm</location>
    </subcellularLocation>
</comment>
<dbReference type="Proteomes" id="UP000321379">
    <property type="component" value="Unassembled WGS sequence"/>
</dbReference>
<dbReference type="PANTHER" id="PTHR30006:SF3">
    <property type="entry name" value="THIAMINE-BINDING PERIPLASMIC PROTEIN"/>
    <property type="match status" value="1"/>
</dbReference>
<name>A0A5C8UQ42_9MICO</name>
<keyword evidence="4" id="KW-0574">Periplasm</keyword>
<feature type="compositionally biased region" description="Pro residues" evidence="5">
    <location>
        <begin position="19"/>
        <end position="28"/>
    </location>
</feature>
<dbReference type="PANTHER" id="PTHR30006">
    <property type="entry name" value="THIAMINE-BINDING PERIPLASMIC PROTEIN-RELATED"/>
    <property type="match status" value="1"/>
</dbReference>
<keyword evidence="3" id="KW-0732">Signal</keyword>
<dbReference type="GO" id="GO:0030975">
    <property type="term" value="F:thiamine binding"/>
    <property type="evidence" value="ECO:0007669"/>
    <property type="project" value="TreeGrafter"/>
</dbReference>
<evidence type="ECO:0000256" key="1">
    <source>
        <dbReference type="ARBA" id="ARBA00004418"/>
    </source>
</evidence>
<dbReference type="GO" id="GO:0015888">
    <property type="term" value="P:thiamine transport"/>
    <property type="evidence" value="ECO:0007669"/>
    <property type="project" value="TreeGrafter"/>
</dbReference>
<evidence type="ECO:0000313" key="6">
    <source>
        <dbReference type="EMBL" id="TXN29981.1"/>
    </source>
</evidence>
<gene>
    <name evidence="6" type="ORF">FVP33_12695</name>
</gene>
<dbReference type="InterPro" id="IPR006059">
    <property type="entry name" value="SBP"/>
</dbReference>
<evidence type="ECO:0000256" key="2">
    <source>
        <dbReference type="ARBA" id="ARBA00022448"/>
    </source>
</evidence>
<dbReference type="SUPFAM" id="SSF53850">
    <property type="entry name" value="Periplasmic binding protein-like II"/>
    <property type="match status" value="1"/>
</dbReference>
<comment type="caution">
    <text evidence="6">The sequence shown here is derived from an EMBL/GenBank/DDBJ whole genome shotgun (WGS) entry which is preliminary data.</text>
</comment>
<evidence type="ECO:0000313" key="7">
    <source>
        <dbReference type="Proteomes" id="UP000321379"/>
    </source>
</evidence>
<dbReference type="Gene3D" id="3.40.190.10">
    <property type="entry name" value="Periplasmic binding protein-like II"/>
    <property type="match status" value="2"/>
</dbReference>
<reference evidence="6 7" key="1">
    <citation type="submission" date="2019-08" db="EMBL/GenBank/DDBJ databases">
        <title>Bacterial whole genome sequence for Glaciihabitans sp. CHu50b-6-2.</title>
        <authorList>
            <person name="Jin L."/>
        </authorList>
    </citation>
    <scope>NUCLEOTIDE SEQUENCE [LARGE SCALE GENOMIC DNA]</scope>
    <source>
        <strain evidence="6 7">CHu50b-6-2</strain>
    </source>
</reference>